<feature type="signal peptide" evidence="1">
    <location>
        <begin position="1"/>
        <end position="21"/>
    </location>
</feature>
<sequence length="196" mass="21108">MRTFSLLTILTVISGTLFTSAAPLDLAVDASIRRGLAANRVSGVRETLESFHDRDDTTSFAKRGAIYEAAVHARSVSVLALTKRFGNLVRADSALTEIHTIGKRQPQPIADLNVQTRAQAQVDAAANVDLLLKRDPATVVNRQETVVRAGLGALFGGLKRDLATILKRRDVSGESEVLVIARDQVQIDGDAALDDH</sequence>
<accession>A0A0C2WEB9</accession>
<dbReference type="AlphaFoldDB" id="A0A0C2WEB9"/>
<evidence type="ECO:0000313" key="3">
    <source>
        <dbReference type="Proteomes" id="UP000054549"/>
    </source>
</evidence>
<dbReference type="HOGENOM" id="CLU_1389890_0_0_1"/>
<dbReference type="Proteomes" id="UP000054549">
    <property type="component" value="Unassembled WGS sequence"/>
</dbReference>
<keyword evidence="1" id="KW-0732">Signal</keyword>
<reference evidence="2 3" key="1">
    <citation type="submission" date="2014-04" db="EMBL/GenBank/DDBJ databases">
        <title>Evolutionary Origins and Diversification of the Mycorrhizal Mutualists.</title>
        <authorList>
            <consortium name="DOE Joint Genome Institute"/>
            <consortium name="Mycorrhizal Genomics Consortium"/>
            <person name="Kohler A."/>
            <person name="Kuo A."/>
            <person name="Nagy L.G."/>
            <person name="Floudas D."/>
            <person name="Copeland A."/>
            <person name="Barry K.W."/>
            <person name="Cichocki N."/>
            <person name="Veneault-Fourrey C."/>
            <person name="LaButti K."/>
            <person name="Lindquist E.A."/>
            <person name="Lipzen A."/>
            <person name="Lundell T."/>
            <person name="Morin E."/>
            <person name="Murat C."/>
            <person name="Riley R."/>
            <person name="Ohm R."/>
            <person name="Sun H."/>
            <person name="Tunlid A."/>
            <person name="Henrissat B."/>
            <person name="Grigoriev I.V."/>
            <person name="Hibbett D.S."/>
            <person name="Martin F."/>
        </authorList>
    </citation>
    <scope>NUCLEOTIDE SEQUENCE [LARGE SCALE GENOMIC DNA]</scope>
    <source>
        <strain evidence="2 3">Koide BX008</strain>
    </source>
</reference>
<dbReference type="InParanoid" id="A0A0C2WEB9"/>
<dbReference type="EMBL" id="KN818310">
    <property type="protein sequence ID" value="KIL59732.1"/>
    <property type="molecule type" value="Genomic_DNA"/>
</dbReference>
<keyword evidence="3" id="KW-1185">Reference proteome</keyword>
<evidence type="ECO:0000313" key="2">
    <source>
        <dbReference type="EMBL" id="KIL59732.1"/>
    </source>
</evidence>
<feature type="chain" id="PRO_5002170147" evidence="1">
    <location>
        <begin position="22"/>
        <end position="196"/>
    </location>
</feature>
<evidence type="ECO:0000256" key="1">
    <source>
        <dbReference type="SAM" id="SignalP"/>
    </source>
</evidence>
<organism evidence="2 3">
    <name type="scientific">Amanita muscaria (strain Koide BX008)</name>
    <dbReference type="NCBI Taxonomy" id="946122"/>
    <lineage>
        <taxon>Eukaryota</taxon>
        <taxon>Fungi</taxon>
        <taxon>Dikarya</taxon>
        <taxon>Basidiomycota</taxon>
        <taxon>Agaricomycotina</taxon>
        <taxon>Agaricomycetes</taxon>
        <taxon>Agaricomycetidae</taxon>
        <taxon>Agaricales</taxon>
        <taxon>Pluteineae</taxon>
        <taxon>Amanitaceae</taxon>
        <taxon>Amanita</taxon>
    </lineage>
</organism>
<gene>
    <name evidence="2" type="ORF">M378DRAFT_168870</name>
</gene>
<name>A0A0C2WEB9_AMAMK</name>
<proteinExistence type="predicted"/>
<protein>
    <submittedName>
        <fullName evidence="2">Uncharacterized protein</fullName>
    </submittedName>
</protein>